<sequence>MKRFFLTTALLIGLVSCIDQVSLPIRNETPQLVVDGLITNEKPPYNVRLSYSGSFTFDGETPRDVMVRAANVRIRDDSGHSTALRETQPGNYQTTDLSFVGQPGRTYTLEIGLNDGTRYVSQPETMQPVAPIDTIYAELNRSETDLIDTYRFFFYIDTKDPATEPNFYGWTATSYNVQGGPREYCWVKTQSPGLTILADQAIDGREIRKKLVIKSPIRSIGPHFVEVKQYSLTKEAYQFYRLFQEQQSRTGTIFDPLPASVIGNIRQENKPEQRGLGFFRASAVTVKRIKSYREDVYQPQLQQYLTTLMANGRQCCSDPCFSELKIDPPGFSE</sequence>
<dbReference type="OrthoDB" id="922982at2"/>
<proteinExistence type="predicted"/>
<dbReference type="EMBL" id="RQJP01000001">
    <property type="protein sequence ID" value="RRB17212.1"/>
    <property type="molecule type" value="Genomic_DNA"/>
</dbReference>
<accession>A0A3P1CV23</accession>
<gene>
    <name evidence="1" type="ORF">EHT87_02710</name>
</gene>
<reference evidence="1 2" key="1">
    <citation type="submission" date="2018-11" db="EMBL/GenBank/DDBJ databases">
        <authorList>
            <person name="Zhou Z."/>
            <person name="Wang G."/>
        </authorList>
    </citation>
    <scope>NUCLEOTIDE SEQUENCE [LARGE SCALE GENOMIC DNA]</scope>
    <source>
        <strain evidence="1 2">KCTC42998</strain>
    </source>
</reference>
<evidence type="ECO:0000313" key="2">
    <source>
        <dbReference type="Proteomes" id="UP000274271"/>
    </source>
</evidence>
<keyword evidence="2" id="KW-1185">Reference proteome</keyword>
<comment type="caution">
    <text evidence="1">The sequence shown here is derived from an EMBL/GenBank/DDBJ whole genome shotgun (WGS) entry which is preliminary data.</text>
</comment>
<dbReference type="AlphaFoldDB" id="A0A3P1CV23"/>
<evidence type="ECO:0000313" key="1">
    <source>
        <dbReference type="EMBL" id="RRB17212.1"/>
    </source>
</evidence>
<dbReference type="RefSeq" id="WP_124903588.1">
    <property type="nucleotide sequence ID" value="NZ_RQJP01000001.1"/>
</dbReference>
<name>A0A3P1CV23_9BACT</name>
<organism evidence="1 2">
    <name type="scientific">Larkinella knui</name>
    <dbReference type="NCBI Taxonomy" id="2025310"/>
    <lineage>
        <taxon>Bacteria</taxon>
        <taxon>Pseudomonadati</taxon>
        <taxon>Bacteroidota</taxon>
        <taxon>Cytophagia</taxon>
        <taxon>Cytophagales</taxon>
        <taxon>Spirosomataceae</taxon>
        <taxon>Larkinella</taxon>
    </lineage>
</organism>
<dbReference type="Proteomes" id="UP000274271">
    <property type="component" value="Unassembled WGS sequence"/>
</dbReference>
<dbReference type="Pfam" id="PF14054">
    <property type="entry name" value="DUF4249"/>
    <property type="match status" value="1"/>
</dbReference>
<protein>
    <submittedName>
        <fullName evidence="1">DUF4249 domain-containing protein</fullName>
    </submittedName>
</protein>
<dbReference type="InterPro" id="IPR025345">
    <property type="entry name" value="DUF4249"/>
</dbReference>
<dbReference type="PROSITE" id="PS51257">
    <property type="entry name" value="PROKAR_LIPOPROTEIN"/>
    <property type="match status" value="1"/>
</dbReference>